<dbReference type="EMBL" id="JQCR01000001">
    <property type="protein sequence ID" value="KGE20679.1"/>
    <property type="molecule type" value="Genomic_DNA"/>
</dbReference>
<dbReference type="SMART" id="SM00530">
    <property type="entry name" value="HTH_XRE"/>
    <property type="match status" value="1"/>
</dbReference>
<dbReference type="InterPro" id="IPR001387">
    <property type="entry name" value="Cro/C1-type_HTH"/>
</dbReference>
<dbReference type="Pfam" id="PF01381">
    <property type="entry name" value="HTH_3"/>
    <property type="match status" value="1"/>
</dbReference>
<dbReference type="eggNOG" id="ENOG50307P6">
    <property type="taxonomic scope" value="Bacteria"/>
</dbReference>
<accession>A0A098MDN4</accession>
<feature type="domain" description="HTH cro/C1-type" evidence="1">
    <location>
        <begin position="10"/>
        <end position="64"/>
    </location>
</feature>
<dbReference type="SUPFAM" id="SSF47413">
    <property type="entry name" value="lambda repressor-like DNA-binding domains"/>
    <property type="match status" value="1"/>
</dbReference>
<dbReference type="CDD" id="cd00093">
    <property type="entry name" value="HTH_XRE"/>
    <property type="match status" value="1"/>
</dbReference>
<reference evidence="2 3" key="2">
    <citation type="submission" date="2014-10" db="EMBL/GenBank/DDBJ databases">
        <title>Comparative genomics of the Paenibacillus odorifer group.</title>
        <authorList>
            <person name="Tsai Y.-C."/>
            <person name="Martin N."/>
            <person name="Korlach J."/>
            <person name="Wiedmann M."/>
        </authorList>
    </citation>
    <scope>NUCLEOTIDE SEQUENCE [LARGE SCALE GENOMIC DNA]</scope>
    <source>
        <strain evidence="2 3">DSM 18334</strain>
    </source>
</reference>
<proteinExistence type="predicted"/>
<dbReference type="AlphaFoldDB" id="A0A098MDN4"/>
<comment type="caution">
    <text evidence="2">The sequence shown here is derived from an EMBL/GenBank/DDBJ whole genome shotgun (WGS) entry which is preliminary data.</text>
</comment>
<gene>
    <name evidence="2" type="ORF">PWYN_00325</name>
</gene>
<dbReference type="InterPro" id="IPR010982">
    <property type="entry name" value="Lambda_DNA-bd_dom_sf"/>
</dbReference>
<sequence length="75" mass="8724">MGFRLGDCLLLERLKDKGWTQAYFAKRMNVSRQYVNKIISGERKMSFEFAINAAHILGCHTADLYILEVVRNRSE</sequence>
<name>A0A098MDN4_9BACL</name>
<dbReference type="GO" id="GO:0003677">
    <property type="term" value="F:DNA binding"/>
    <property type="evidence" value="ECO:0007669"/>
    <property type="project" value="InterPro"/>
</dbReference>
<keyword evidence="3" id="KW-1185">Reference proteome</keyword>
<evidence type="ECO:0000313" key="3">
    <source>
        <dbReference type="Proteomes" id="UP000029734"/>
    </source>
</evidence>
<dbReference type="PROSITE" id="PS50943">
    <property type="entry name" value="HTH_CROC1"/>
    <property type="match status" value="1"/>
</dbReference>
<dbReference type="OrthoDB" id="2626209at2"/>
<dbReference type="RefSeq" id="WP_036647277.1">
    <property type="nucleotide sequence ID" value="NZ_JQCR01000001.1"/>
</dbReference>
<organism evidence="2 3">
    <name type="scientific">Paenibacillus wynnii</name>
    <dbReference type="NCBI Taxonomy" id="268407"/>
    <lineage>
        <taxon>Bacteria</taxon>
        <taxon>Bacillati</taxon>
        <taxon>Bacillota</taxon>
        <taxon>Bacilli</taxon>
        <taxon>Bacillales</taxon>
        <taxon>Paenibacillaceae</taxon>
        <taxon>Paenibacillus</taxon>
    </lineage>
</organism>
<evidence type="ECO:0000259" key="1">
    <source>
        <dbReference type="PROSITE" id="PS50943"/>
    </source>
</evidence>
<dbReference type="Proteomes" id="UP000029734">
    <property type="component" value="Unassembled WGS sequence"/>
</dbReference>
<reference evidence="2 3" key="1">
    <citation type="submission" date="2014-08" db="EMBL/GenBank/DDBJ databases">
        <authorList>
            <person name="den Bakker H.C."/>
        </authorList>
    </citation>
    <scope>NUCLEOTIDE SEQUENCE [LARGE SCALE GENOMIC DNA]</scope>
    <source>
        <strain evidence="2 3">DSM 18334</strain>
    </source>
</reference>
<protein>
    <recommendedName>
        <fullName evidence="1">HTH cro/C1-type domain-containing protein</fullName>
    </recommendedName>
</protein>
<dbReference type="Gene3D" id="1.10.260.40">
    <property type="entry name" value="lambda repressor-like DNA-binding domains"/>
    <property type="match status" value="1"/>
</dbReference>
<evidence type="ECO:0000313" key="2">
    <source>
        <dbReference type="EMBL" id="KGE20679.1"/>
    </source>
</evidence>